<dbReference type="InParanoid" id="A0A1Y2EAK2"/>
<dbReference type="RefSeq" id="XP_040718859.1">
    <property type="nucleotide sequence ID" value="XM_040864954.1"/>
</dbReference>
<feature type="compositionally biased region" description="Pro residues" evidence="1">
    <location>
        <begin position="98"/>
        <end position="109"/>
    </location>
</feature>
<dbReference type="Pfam" id="PF03101">
    <property type="entry name" value="FAR1"/>
    <property type="match status" value="1"/>
</dbReference>
<feature type="domain" description="FAR1" evidence="2">
    <location>
        <begin position="223"/>
        <end position="306"/>
    </location>
</feature>
<dbReference type="AlphaFoldDB" id="A0A1Y2EAK2"/>
<evidence type="ECO:0000256" key="1">
    <source>
        <dbReference type="SAM" id="MobiDB-lite"/>
    </source>
</evidence>
<name>A0A1Y2EAK2_9PEZI</name>
<evidence type="ECO:0000259" key="2">
    <source>
        <dbReference type="Pfam" id="PF03101"/>
    </source>
</evidence>
<gene>
    <name evidence="3" type="ORF">BCR38DRAFT_507587</name>
</gene>
<evidence type="ECO:0000313" key="3">
    <source>
        <dbReference type="EMBL" id="ORY68572.1"/>
    </source>
</evidence>
<dbReference type="GeneID" id="63781166"/>
<protein>
    <recommendedName>
        <fullName evidence="2">FAR1 domain-containing protein</fullName>
    </recommendedName>
</protein>
<accession>A0A1Y2EAK2</accession>
<dbReference type="InterPro" id="IPR004330">
    <property type="entry name" value="FAR1_DNA_bnd_dom"/>
</dbReference>
<dbReference type="PANTHER" id="PTHR47718:SF3">
    <property type="entry name" value="PROTEIN FAR1-RELATED SEQUENCE 5-LIKE"/>
    <property type="match status" value="1"/>
</dbReference>
<proteinExistence type="predicted"/>
<dbReference type="STRING" id="1141098.A0A1Y2EAK2"/>
<organism evidence="3 4">
    <name type="scientific">Pseudomassariella vexata</name>
    <dbReference type="NCBI Taxonomy" id="1141098"/>
    <lineage>
        <taxon>Eukaryota</taxon>
        <taxon>Fungi</taxon>
        <taxon>Dikarya</taxon>
        <taxon>Ascomycota</taxon>
        <taxon>Pezizomycotina</taxon>
        <taxon>Sordariomycetes</taxon>
        <taxon>Xylariomycetidae</taxon>
        <taxon>Amphisphaeriales</taxon>
        <taxon>Pseudomassariaceae</taxon>
        <taxon>Pseudomassariella</taxon>
    </lineage>
</organism>
<sequence length="408" mass="46335">PSKRQRCHRSNDSPRPPSSSSGGTSIGTSIGKYYGIGDKESLDNIFASFPQTFTTVPEPHGSRRRYQPLWELRNDHEIYLSNDFLPNNRDHQRVRTPLPGPEPHIPPPYSQTAEPSQPSPDAQFANALQLVREVVGTERRLTLEFAQSYERVRQWRERWGYSPLRSDEYRSPPPYSLLRCSPAPVISISSSPASFSPDSDAIPNPPITDEPEPTLDALFKRVNTFAKANGFGIARCSTYSYKGRKIRCSIRCDRFGDPEPTKGTGAKQRKSRKCGCQWMLMAEAIEEGKWLLRHYPNHQHSQHNHSPSLKPSAHPSHRRLTETVKNTIESTSHRVGIRARDVRAIVQEQHPDSVLTQRDIYNARSLINREKLKGYTPTAALIKLFDESKTPYVIKWADDEPNHLVGLI</sequence>
<comment type="caution">
    <text evidence="3">The sequence shown here is derived from an EMBL/GenBank/DDBJ whole genome shotgun (WGS) entry which is preliminary data.</text>
</comment>
<keyword evidence="4" id="KW-1185">Reference proteome</keyword>
<feature type="compositionally biased region" description="Low complexity" evidence="1">
    <location>
        <begin position="18"/>
        <end position="31"/>
    </location>
</feature>
<dbReference type="OrthoDB" id="5147273at2759"/>
<dbReference type="PANTHER" id="PTHR47718">
    <property type="entry name" value="OS01G0519700 PROTEIN"/>
    <property type="match status" value="1"/>
</dbReference>
<reference evidence="3 4" key="1">
    <citation type="submission" date="2016-07" db="EMBL/GenBank/DDBJ databases">
        <title>Pervasive Adenine N6-methylation of Active Genes in Fungi.</title>
        <authorList>
            <consortium name="DOE Joint Genome Institute"/>
            <person name="Mondo S.J."/>
            <person name="Dannebaum R.O."/>
            <person name="Kuo R.C."/>
            <person name="Labutti K."/>
            <person name="Haridas S."/>
            <person name="Kuo A."/>
            <person name="Salamov A."/>
            <person name="Ahrendt S.R."/>
            <person name="Lipzen A."/>
            <person name="Sullivan W."/>
            <person name="Andreopoulos W.B."/>
            <person name="Clum A."/>
            <person name="Lindquist E."/>
            <person name="Daum C."/>
            <person name="Ramamoorthy G.K."/>
            <person name="Gryganskyi A."/>
            <person name="Culley D."/>
            <person name="Magnuson J.K."/>
            <person name="James T.Y."/>
            <person name="O'Malley M.A."/>
            <person name="Stajich J.E."/>
            <person name="Spatafora J.W."/>
            <person name="Visel A."/>
            <person name="Grigoriev I.V."/>
        </authorList>
    </citation>
    <scope>NUCLEOTIDE SEQUENCE [LARGE SCALE GENOMIC DNA]</scope>
    <source>
        <strain evidence="3 4">CBS 129021</strain>
    </source>
</reference>
<feature type="compositionally biased region" description="Polar residues" evidence="1">
    <location>
        <begin position="110"/>
        <end position="120"/>
    </location>
</feature>
<evidence type="ECO:0000313" key="4">
    <source>
        <dbReference type="Proteomes" id="UP000193689"/>
    </source>
</evidence>
<dbReference type="Proteomes" id="UP000193689">
    <property type="component" value="Unassembled WGS sequence"/>
</dbReference>
<feature type="region of interest" description="Disordered" evidence="1">
    <location>
        <begin position="1"/>
        <end position="34"/>
    </location>
</feature>
<dbReference type="EMBL" id="MCFJ01000003">
    <property type="protein sequence ID" value="ORY68572.1"/>
    <property type="molecule type" value="Genomic_DNA"/>
</dbReference>
<feature type="region of interest" description="Disordered" evidence="1">
    <location>
        <begin position="83"/>
        <end position="120"/>
    </location>
</feature>
<feature type="non-terminal residue" evidence="3">
    <location>
        <position position="1"/>
    </location>
</feature>